<feature type="region of interest" description="Disordered" evidence="2">
    <location>
        <begin position="566"/>
        <end position="601"/>
    </location>
</feature>
<dbReference type="EMBL" id="JAIPUX010005290">
    <property type="protein sequence ID" value="KAH0615698.1"/>
    <property type="molecule type" value="Genomic_DNA"/>
</dbReference>
<keyword evidence="1" id="KW-0040">ANK repeat</keyword>
<evidence type="ECO:0000313" key="4">
    <source>
        <dbReference type="Proteomes" id="UP000826234"/>
    </source>
</evidence>
<dbReference type="Gene3D" id="1.25.40.20">
    <property type="entry name" value="Ankyrin repeat-containing domain"/>
    <property type="match status" value="1"/>
</dbReference>
<evidence type="ECO:0000256" key="2">
    <source>
        <dbReference type="SAM" id="MobiDB-lite"/>
    </source>
</evidence>
<evidence type="ECO:0000313" key="3">
    <source>
        <dbReference type="EMBL" id="KAH0615698.1"/>
    </source>
</evidence>
<dbReference type="Proteomes" id="UP000826234">
    <property type="component" value="Unassembled WGS sequence"/>
</dbReference>
<proteinExistence type="predicted"/>
<feature type="repeat" description="ANK" evidence="1">
    <location>
        <begin position="140"/>
        <end position="176"/>
    </location>
</feature>
<dbReference type="SMART" id="SM00248">
    <property type="entry name" value="ANK"/>
    <property type="match status" value="4"/>
</dbReference>
<accession>A0ABQ7SEL5</accession>
<gene>
    <name evidence="3" type="ORF">JD844_026018</name>
</gene>
<comment type="caution">
    <text evidence="3">The sequence shown here is derived from an EMBL/GenBank/DDBJ whole genome shotgun (WGS) entry which is preliminary data.</text>
</comment>
<dbReference type="InterPro" id="IPR036770">
    <property type="entry name" value="Ankyrin_rpt-contain_sf"/>
</dbReference>
<feature type="repeat" description="ANK" evidence="1">
    <location>
        <begin position="106"/>
        <end position="139"/>
    </location>
</feature>
<evidence type="ECO:0000256" key="1">
    <source>
        <dbReference type="PROSITE-ProRule" id="PRU00023"/>
    </source>
</evidence>
<dbReference type="PANTHER" id="PTHR24160">
    <property type="entry name" value="ANKYRIN REPEAT DOMAIN-CONTAINING PROTEIN 53"/>
    <property type="match status" value="1"/>
</dbReference>
<keyword evidence="4" id="KW-1185">Reference proteome</keyword>
<dbReference type="PROSITE" id="PS50088">
    <property type="entry name" value="ANK_REPEAT"/>
    <property type="match status" value="3"/>
</dbReference>
<sequence>MGSPKGGRRSRHRRHPNRISRVGTASAGSFSGEGRRPVRVGGPGGKGSAPKHAARVNAAPVSSKSIRQSSAKIKSKEIHYAASTGHVRWLQVCLQKTASPTQADINGFSALHTAALRGRLDCIQMLVDRYGANVNLASVTGWRPIHLVLSKENGAMALECLKYLISKGAKVNVKNQSGITPLHKAANIGNEKCARVLIEAGADVHAKDKEGQKPIDLFLASAMWKTDKENYAREMCRLNEIKMECEMRRKEFLKREQVRSIKSWLKAFKAPSLVILVTGTSSQSQPWSTPEITGENEIYVCSRKPFRYGTELERKQGKILSEHFNVGQMLMDQTPKCTPYSASLFLLQMEVDFCNAAAFEEWLAKKHLSRPSSRIATFLEKRRLSVSLRKFCKGIVSPVTSVIKLVPDDISHMLQKDQRQQRWNPSTNVSSKPATRIFRPSIVRLGVDPEKVVDPDFTSFVFLFKNALGEMEIQINGMDKVPFVPYLPLEDMEKRLYPQSWPPRMEVPKDFHPPDIYNLKHKRHPGPEHKWTDQMAMSLRQTFDPAFVGRLKAHFSTYGDPKVLSPRLDSGCTRGKETFPSSSPSSSSSSSLFSKISSRQD</sequence>
<feature type="compositionally biased region" description="Low complexity" evidence="2">
    <location>
        <begin position="581"/>
        <end position="601"/>
    </location>
</feature>
<dbReference type="SUPFAM" id="SSF48403">
    <property type="entry name" value="Ankyrin repeat"/>
    <property type="match status" value="1"/>
</dbReference>
<dbReference type="PANTHER" id="PTHR24160:SF1">
    <property type="entry name" value="ANKYRIN REPEAT DOMAIN-CONTAINING PROTEIN 53"/>
    <property type="match status" value="1"/>
</dbReference>
<dbReference type="InterPro" id="IPR042335">
    <property type="entry name" value="ANKRD53"/>
</dbReference>
<feature type="compositionally biased region" description="Basic residues" evidence="2">
    <location>
        <begin position="1"/>
        <end position="18"/>
    </location>
</feature>
<feature type="repeat" description="ANK" evidence="1">
    <location>
        <begin position="177"/>
        <end position="209"/>
    </location>
</feature>
<dbReference type="PRINTS" id="PR01415">
    <property type="entry name" value="ANKYRIN"/>
</dbReference>
<evidence type="ECO:0008006" key="5">
    <source>
        <dbReference type="Google" id="ProtNLM"/>
    </source>
</evidence>
<dbReference type="PROSITE" id="PS50297">
    <property type="entry name" value="ANK_REP_REGION"/>
    <property type="match status" value="2"/>
</dbReference>
<dbReference type="InterPro" id="IPR002110">
    <property type="entry name" value="Ankyrin_rpt"/>
</dbReference>
<dbReference type="Pfam" id="PF12796">
    <property type="entry name" value="Ank_2"/>
    <property type="match status" value="1"/>
</dbReference>
<name>A0ABQ7SEL5_PHRPL</name>
<protein>
    <recommendedName>
        <fullName evidence="5">Ankyrin repeat domain-containing protein 53</fullName>
    </recommendedName>
</protein>
<feature type="region of interest" description="Disordered" evidence="2">
    <location>
        <begin position="1"/>
        <end position="68"/>
    </location>
</feature>
<reference evidence="3 4" key="1">
    <citation type="journal article" date="2022" name="Gigascience">
        <title>A chromosome-level genome assembly and annotation of the desert horned lizard, Phrynosoma platyrhinos, provides insight into chromosomal rearrangements among reptiles.</title>
        <authorList>
            <person name="Koochekian N."/>
            <person name="Ascanio A."/>
            <person name="Farleigh K."/>
            <person name="Card D.C."/>
            <person name="Schield D.R."/>
            <person name="Castoe T.A."/>
            <person name="Jezkova T."/>
        </authorList>
    </citation>
    <scope>NUCLEOTIDE SEQUENCE [LARGE SCALE GENOMIC DNA]</scope>
    <source>
        <strain evidence="3">NK-2021</strain>
    </source>
</reference>
<organism evidence="3 4">
    <name type="scientific">Phrynosoma platyrhinos</name>
    <name type="common">Desert horned lizard</name>
    <dbReference type="NCBI Taxonomy" id="52577"/>
    <lineage>
        <taxon>Eukaryota</taxon>
        <taxon>Metazoa</taxon>
        <taxon>Chordata</taxon>
        <taxon>Craniata</taxon>
        <taxon>Vertebrata</taxon>
        <taxon>Euteleostomi</taxon>
        <taxon>Lepidosauria</taxon>
        <taxon>Squamata</taxon>
        <taxon>Bifurcata</taxon>
        <taxon>Unidentata</taxon>
        <taxon>Episquamata</taxon>
        <taxon>Toxicofera</taxon>
        <taxon>Iguania</taxon>
        <taxon>Phrynosomatidae</taxon>
        <taxon>Phrynosomatinae</taxon>
        <taxon>Phrynosoma</taxon>
    </lineage>
</organism>